<feature type="transmembrane region" description="Helical" evidence="2">
    <location>
        <begin position="32"/>
        <end position="54"/>
    </location>
</feature>
<evidence type="ECO:0000313" key="3">
    <source>
        <dbReference type="EMBL" id="KAG1822431.1"/>
    </source>
</evidence>
<feature type="compositionally biased region" description="Pro residues" evidence="1">
    <location>
        <begin position="356"/>
        <end position="367"/>
    </location>
</feature>
<evidence type="ECO:0000256" key="2">
    <source>
        <dbReference type="SAM" id="Phobius"/>
    </source>
</evidence>
<feature type="region of interest" description="Disordered" evidence="1">
    <location>
        <begin position="343"/>
        <end position="390"/>
    </location>
</feature>
<dbReference type="InterPro" id="IPR027948">
    <property type="entry name" value="DUF4436"/>
</dbReference>
<organism evidence="3 4">
    <name type="scientific">Suillus subaureus</name>
    <dbReference type="NCBI Taxonomy" id="48587"/>
    <lineage>
        <taxon>Eukaryota</taxon>
        <taxon>Fungi</taxon>
        <taxon>Dikarya</taxon>
        <taxon>Basidiomycota</taxon>
        <taxon>Agaricomycotina</taxon>
        <taxon>Agaricomycetes</taxon>
        <taxon>Agaricomycetidae</taxon>
        <taxon>Boletales</taxon>
        <taxon>Suillineae</taxon>
        <taxon>Suillaceae</taxon>
        <taxon>Suillus</taxon>
    </lineage>
</organism>
<keyword evidence="2" id="KW-0472">Membrane</keyword>
<dbReference type="GeneID" id="64633461"/>
<dbReference type="OrthoDB" id="2117972at2759"/>
<gene>
    <name evidence="3" type="ORF">BJ212DRAFT_1476861</name>
</gene>
<feature type="transmembrane region" description="Helical" evidence="2">
    <location>
        <begin position="280"/>
        <end position="296"/>
    </location>
</feature>
<evidence type="ECO:0000313" key="4">
    <source>
        <dbReference type="Proteomes" id="UP000807769"/>
    </source>
</evidence>
<feature type="compositionally biased region" description="Pro residues" evidence="1">
    <location>
        <begin position="375"/>
        <end position="385"/>
    </location>
</feature>
<comment type="caution">
    <text evidence="3">The sequence shown here is derived from an EMBL/GenBank/DDBJ whole genome shotgun (WGS) entry which is preliminary data.</text>
</comment>
<dbReference type="AlphaFoldDB" id="A0A9P7EIV6"/>
<evidence type="ECO:0008006" key="5">
    <source>
        <dbReference type="Google" id="ProtNLM"/>
    </source>
</evidence>
<dbReference type="EMBL" id="JABBWG010000005">
    <property type="protein sequence ID" value="KAG1822431.1"/>
    <property type="molecule type" value="Genomic_DNA"/>
</dbReference>
<feature type="transmembrane region" description="Helical" evidence="2">
    <location>
        <begin position="316"/>
        <end position="336"/>
    </location>
</feature>
<keyword evidence="2" id="KW-0812">Transmembrane</keyword>
<dbReference type="Proteomes" id="UP000807769">
    <property type="component" value="Unassembled WGS sequence"/>
</dbReference>
<keyword evidence="2" id="KW-1133">Transmembrane helix</keyword>
<proteinExistence type="predicted"/>
<evidence type="ECO:0000256" key="1">
    <source>
        <dbReference type="SAM" id="MobiDB-lite"/>
    </source>
</evidence>
<dbReference type="Pfam" id="PF14494">
    <property type="entry name" value="DUF4436"/>
    <property type="match status" value="1"/>
</dbReference>
<name>A0A9P7EIV6_9AGAM</name>
<dbReference type="RefSeq" id="XP_041196837.1">
    <property type="nucleotide sequence ID" value="XM_041339445.1"/>
</dbReference>
<keyword evidence="4" id="KW-1185">Reference proteome</keyword>
<protein>
    <recommendedName>
        <fullName evidence="5">Transmembrane protein</fullName>
    </recommendedName>
</protein>
<feature type="transmembrane region" description="Helical" evidence="2">
    <location>
        <begin position="246"/>
        <end position="268"/>
    </location>
</feature>
<reference evidence="3" key="1">
    <citation type="journal article" date="2020" name="New Phytol.">
        <title>Comparative genomics reveals dynamic genome evolution in host specialist ectomycorrhizal fungi.</title>
        <authorList>
            <person name="Lofgren L.A."/>
            <person name="Nguyen N.H."/>
            <person name="Vilgalys R."/>
            <person name="Ruytinx J."/>
            <person name="Liao H.L."/>
            <person name="Branco S."/>
            <person name="Kuo A."/>
            <person name="LaButti K."/>
            <person name="Lipzen A."/>
            <person name="Andreopoulos W."/>
            <person name="Pangilinan J."/>
            <person name="Riley R."/>
            <person name="Hundley H."/>
            <person name="Na H."/>
            <person name="Barry K."/>
            <person name="Grigoriev I.V."/>
            <person name="Stajich J.E."/>
            <person name="Kennedy P.G."/>
        </authorList>
    </citation>
    <scope>NUCLEOTIDE SEQUENCE</scope>
    <source>
        <strain evidence="3">MN1</strain>
    </source>
</reference>
<accession>A0A9P7EIV6</accession>
<sequence length="479" mass="52888">MGGTSPIGRSRGNAVHLHTGTGGIVPLQNVTVLIFALIFSLLFIIALSCAFLGADEEDDPPFKSMLNDIATNDPGVVLLGENVDVDIDEPSVTVSWSLVACGDSFELDGSSGIHESQCGLPSMALWIYADNSPEPATIYDPATIPYVRNTGQRRRIENLVRFDSDYTIDVHKARLYPFDTYFLASTLRAVNASNTTVPIRKLSTIEQVTSFLVAISDVESYEIINGTQVPTRDFDLYVTRPGQLRFYTLLLFGVNWMLSHVTVGHVILARRLVDIRSMTKHLVSAFAILLIIPQLRNSMPDSPDLDDGALIDYIGFIPQMIISASCVLTILFLIMLREYDEMEGKQTPRQSTRRPSPTPLPRPPLPRTPKASSNPPAPPIPPPRKSPLRPLLLGAKVRTRSIAMERGEATCLKDELNTGFVFPPISHANWYDSSPLSFFAVPHRHNGARRTVSEVLQGPSRPGQIHLSLLRNDGWNLSL</sequence>